<keyword evidence="1" id="KW-0472">Membrane</keyword>
<name>A0A3D9H5M1_9FLAO</name>
<keyword evidence="3" id="KW-1185">Reference proteome</keyword>
<reference evidence="2 3" key="1">
    <citation type="submission" date="2018-07" db="EMBL/GenBank/DDBJ databases">
        <title>Genomic Encyclopedia of Type Strains, Phase III (KMG-III): the genomes of soil and plant-associated and newly described type strains.</title>
        <authorList>
            <person name="Whitman W."/>
        </authorList>
    </citation>
    <scope>NUCLEOTIDE SEQUENCE [LARGE SCALE GENOMIC DNA]</scope>
    <source>
        <strain evidence="2 3">CECT 7946</strain>
    </source>
</reference>
<dbReference type="RefSeq" id="WP_181897612.1">
    <property type="nucleotide sequence ID" value="NZ_CANKZP010000003.1"/>
</dbReference>
<dbReference type="Proteomes" id="UP000256980">
    <property type="component" value="Unassembled WGS sequence"/>
</dbReference>
<dbReference type="EMBL" id="QRDV01000003">
    <property type="protein sequence ID" value="RED44471.1"/>
    <property type="molecule type" value="Genomic_DNA"/>
</dbReference>
<comment type="caution">
    <text evidence="2">The sequence shown here is derived from an EMBL/GenBank/DDBJ whole genome shotgun (WGS) entry which is preliminary data.</text>
</comment>
<keyword evidence="1" id="KW-1133">Transmembrane helix</keyword>
<evidence type="ECO:0000256" key="1">
    <source>
        <dbReference type="SAM" id="Phobius"/>
    </source>
</evidence>
<protein>
    <submittedName>
        <fullName evidence="2">Uncharacterized protein</fullName>
    </submittedName>
</protein>
<evidence type="ECO:0000313" key="2">
    <source>
        <dbReference type="EMBL" id="RED44471.1"/>
    </source>
</evidence>
<keyword evidence="1" id="KW-0812">Transmembrane</keyword>
<evidence type="ECO:0000313" key="3">
    <source>
        <dbReference type="Proteomes" id="UP000256980"/>
    </source>
</evidence>
<gene>
    <name evidence="2" type="ORF">DFQ10_103155</name>
</gene>
<proteinExistence type="predicted"/>
<sequence>MRNNILGGLVIFFVVVTCLLMLDDISSKNEENFSYKTIELEQKVENPTDLAVLDEEE</sequence>
<accession>A0A3D9H5M1</accession>
<organism evidence="2 3">
    <name type="scientific">Winogradskyella eximia</name>
    <dbReference type="NCBI Taxonomy" id="262006"/>
    <lineage>
        <taxon>Bacteria</taxon>
        <taxon>Pseudomonadati</taxon>
        <taxon>Bacteroidota</taxon>
        <taxon>Flavobacteriia</taxon>
        <taxon>Flavobacteriales</taxon>
        <taxon>Flavobacteriaceae</taxon>
        <taxon>Winogradskyella</taxon>
    </lineage>
</organism>
<feature type="transmembrane region" description="Helical" evidence="1">
    <location>
        <begin position="6"/>
        <end position="22"/>
    </location>
</feature>
<dbReference type="AlphaFoldDB" id="A0A3D9H5M1"/>